<evidence type="ECO:0000313" key="1">
    <source>
        <dbReference type="EMBL" id="OCX20719.1"/>
    </source>
</evidence>
<accession>A0A1C2E159</accession>
<organism evidence="1 2">
    <name type="scientific">Mesorhizobium hungaricum</name>
    <dbReference type="NCBI Taxonomy" id="1566387"/>
    <lineage>
        <taxon>Bacteria</taxon>
        <taxon>Pseudomonadati</taxon>
        <taxon>Pseudomonadota</taxon>
        <taxon>Alphaproteobacteria</taxon>
        <taxon>Hyphomicrobiales</taxon>
        <taxon>Phyllobacteriaceae</taxon>
        <taxon>Mesorhizobium</taxon>
    </lineage>
</organism>
<dbReference type="InterPro" id="IPR027587">
    <property type="entry name" value="TrbK"/>
</dbReference>
<evidence type="ECO:0000313" key="2">
    <source>
        <dbReference type="Proteomes" id="UP000094412"/>
    </source>
</evidence>
<dbReference type="OrthoDB" id="9815800at2"/>
<comment type="caution">
    <text evidence="1">The sequence shown here is derived from an EMBL/GenBank/DDBJ whole genome shotgun (WGS) entry which is preliminary data.</text>
</comment>
<reference evidence="1 2" key="1">
    <citation type="submission" date="2016-08" db="EMBL/GenBank/DDBJ databases">
        <title>Whole genome sequence of Mesorhizobium sp. strain UASWS1009 isolated from industrial sewage.</title>
        <authorList>
            <person name="Crovadore J."/>
            <person name="Calmin G."/>
            <person name="Chablais R."/>
            <person name="Cochard B."/>
            <person name="Lefort F."/>
        </authorList>
    </citation>
    <scope>NUCLEOTIDE SEQUENCE [LARGE SCALE GENOMIC DNA]</scope>
    <source>
        <strain evidence="1 2">UASWS1009</strain>
    </source>
</reference>
<dbReference type="Pfam" id="PF20084">
    <property type="entry name" value="TrbK"/>
    <property type="match status" value="1"/>
</dbReference>
<keyword evidence="2" id="KW-1185">Reference proteome</keyword>
<dbReference type="EMBL" id="MDEO01000029">
    <property type="protein sequence ID" value="OCX20719.1"/>
    <property type="molecule type" value="Genomic_DNA"/>
</dbReference>
<dbReference type="AlphaFoldDB" id="A0A1C2E159"/>
<sequence>MNRRMLARTATIVVAAIVVTAVALGLAGNMEPVPLASRPVIQSDHNALREGQRRCQRLGQKASDDAGCLRVWAETRDRFLGRTDPKPQTTGTGH</sequence>
<gene>
    <name evidence="1" type="ORF">QV13_08585</name>
</gene>
<proteinExistence type="predicted"/>
<evidence type="ECO:0008006" key="3">
    <source>
        <dbReference type="Google" id="ProtNLM"/>
    </source>
</evidence>
<dbReference type="RefSeq" id="WP_065997638.1">
    <property type="nucleotide sequence ID" value="NZ_MDEO01000029.1"/>
</dbReference>
<name>A0A1C2E159_9HYPH</name>
<dbReference type="NCBIfam" id="TIGR04360">
    <property type="entry name" value="other_trbK"/>
    <property type="match status" value="1"/>
</dbReference>
<dbReference type="Proteomes" id="UP000094412">
    <property type="component" value="Unassembled WGS sequence"/>
</dbReference>
<protein>
    <recommendedName>
        <fullName evidence="3">Conjugal transfer protein TrbK</fullName>
    </recommendedName>
</protein>
<dbReference type="STRING" id="1566387.QV13_08585"/>